<comment type="similarity">
    <text evidence="2 4">Belongs to the AB hydrolase superfamily. Lipase family.</text>
</comment>
<dbReference type="Gene3D" id="3.40.50.1820">
    <property type="entry name" value="alpha/beta hydrolase"/>
    <property type="match status" value="1"/>
</dbReference>
<protein>
    <recommendedName>
        <fullName evidence="5">MATH domain-containing protein</fullName>
    </recommendedName>
</protein>
<name>A0AAV6UFA9_9ARAC</name>
<dbReference type="SUPFAM" id="SSF53474">
    <property type="entry name" value="alpha/beta-Hydrolases"/>
    <property type="match status" value="1"/>
</dbReference>
<dbReference type="InterPro" id="IPR013818">
    <property type="entry name" value="Lipase"/>
</dbReference>
<dbReference type="PANTHER" id="PTHR11610:SF185">
    <property type="entry name" value="LD47264P"/>
    <property type="match status" value="1"/>
</dbReference>
<sequence length="745" mass="84156">MALVGDPTYPDEITFTWYIHNFSRCNKNENESIISPHFCAGGIEWLLQLYPKGLNESHDFASFFLSPVSYEKYPANNTFMYVLSIRKHDGHFKDSNELSVTKYVTRPDACKYFISLYELNKPDVYLDNDILTLRCRLWKRDVDLPESVNCFAHAKIKVAKLDYLWILTDLVDTAGIPKHKFNRCAGMLHFSNAFSKIQIYLSTGDTFADDAIYFGISPVSNAILYAVYQIHLLDASRSIVQSISGEVIFQNSNSIQKFPFLSKRKLFANKESYLPVFVEKTVCYAELGCFSSGPPFYHPVYRPLSVPPQPPAVVGTTFQLYTRSNRHRPVFLAKKRGLHKTHFNPKVLTRVIIHGFNDNQYFTSWFQRLKNILLDRADENVIIVDWTKNNRLPYTVTVANSRLVGAQIANFIKHVHKTFGTSPESFHLIGHSLGAHVAGYAGERLHKLGRITGLDPAGPFFRNVPESVRLDPGDAVFVDIIHSDPGINILEGLGTPEDMGHLDFFPGGGDPPGCKKTFVRSVVEDAPTEALGNLVACQHLRANDFFIYSFNQKGCLMVGVECATWSEFLRGRCDCGHGGEKCAIMGIFSPTYHLTRHQDRRLFLKVAPERPFCVHQYQVVLHLHTLPGYKTYGYESVYADLTAIGSLEKLKAKLKIEINQAESKQTKRFLLSTDRAIGPVRSATLSLQKPDGLYADPHPIDAVVGKIEINYLYPLPREHVSSNLCRSSEDSLGPGTKQFYFSKCY</sequence>
<dbReference type="InterPro" id="IPR002083">
    <property type="entry name" value="MATH/TRAF_dom"/>
</dbReference>
<organism evidence="6 7">
    <name type="scientific">Oedothorax gibbosus</name>
    <dbReference type="NCBI Taxonomy" id="931172"/>
    <lineage>
        <taxon>Eukaryota</taxon>
        <taxon>Metazoa</taxon>
        <taxon>Ecdysozoa</taxon>
        <taxon>Arthropoda</taxon>
        <taxon>Chelicerata</taxon>
        <taxon>Arachnida</taxon>
        <taxon>Araneae</taxon>
        <taxon>Araneomorphae</taxon>
        <taxon>Entelegynae</taxon>
        <taxon>Araneoidea</taxon>
        <taxon>Linyphiidae</taxon>
        <taxon>Erigoninae</taxon>
        <taxon>Oedothorax</taxon>
    </lineage>
</organism>
<dbReference type="Pfam" id="PF22486">
    <property type="entry name" value="MATH_2"/>
    <property type="match status" value="1"/>
</dbReference>
<evidence type="ECO:0000256" key="2">
    <source>
        <dbReference type="ARBA" id="ARBA00010701"/>
    </source>
</evidence>
<dbReference type="CDD" id="cd00707">
    <property type="entry name" value="Pancreat_lipase_like"/>
    <property type="match status" value="1"/>
</dbReference>
<evidence type="ECO:0000313" key="6">
    <source>
        <dbReference type="EMBL" id="KAG8182867.1"/>
    </source>
</evidence>
<dbReference type="AlphaFoldDB" id="A0AAV6UFA9"/>
<dbReference type="InterPro" id="IPR029058">
    <property type="entry name" value="AB_hydrolase_fold"/>
</dbReference>
<dbReference type="Proteomes" id="UP000827092">
    <property type="component" value="Unassembled WGS sequence"/>
</dbReference>
<dbReference type="Gene3D" id="2.60.210.10">
    <property type="entry name" value="Apoptosis, Tumor Necrosis Factor Receptor Associated Protein 2, Chain A"/>
    <property type="match status" value="1"/>
</dbReference>
<dbReference type="GO" id="GO:0016042">
    <property type="term" value="P:lipid catabolic process"/>
    <property type="evidence" value="ECO:0007669"/>
    <property type="project" value="TreeGrafter"/>
</dbReference>
<dbReference type="PANTHER" id="PTHR11610">
    <property type="entry name" value="LIPASE"/>
    <property type="match status" value="1"/>
</dbReference>
<dbReference type="GO" id="GO:0005615">
    <property type="term" value="C:extracellular space"/>
    <property type="evidence" value="ECO:0007669"/>
    <property type="project" value="TreeGrafter"/>
</dbReference>
<dbReference type="InterPro" id="IPR008974">
    <property type="entry name" value="TRAF-like"/>
</dbReference>
<evidence type="ECO:0000256" key="4">
    <source>
        <dbReference type="RuleBase" id="RU004262"/>
    </source>
</evidence>
<dbReference type="PRINTS" id="PR00821">
    <property type="entry name" value="TAGLIPASE"/>
</dbReference>
<keyword evidence="7" id="KW-1185">Reference proteome</keyword>
<evidence type="ECO:0000256" key="3">
    <source>
        <dbReference type="ARBA" id="ARBA00022525"/>
    </source>
</evidence>
<dbReference type="InterPro" id="IPR033906">
    <property type="entry name" value="Lipase_N"/>
</dbReference>
<keyword evidence="3" id="KW-0964">Secreted</keyword>
<evidence type="ECO:0000256" key="1">
    <source>
        <dbReference type="ARBA" id="ARBA00004613"/>
    </source>
</evidence>
<proteinExistence type="inferred from homology"/>
<dbReference type="GO" id="GO:0016298">
    <property type="term" value="F:lipase activity"/>
    <property type="evidence" value="ECO:0007669"/>
    <property type="project" value="InterPro"/>
</dbReference>
<evidence type="ECO:0000259" key="5">
    <source>
        <dbReference type="PROSITE" id="PS50144"/>
    </source>
</evidence>
<dbReference type="InterPro" id="IPR000734">
    <property type="entry name" value="TAG_lipase"/>
</dbReference>
<evidence type="ECO:0000313" key="7">
    <source>
        <dbReference type="Proteomes" id="UP000827092"/>
    </source>
</evidence>
<dbReference type="CDD" id="cd00121">
    <property type="entry name" value="MATH"/>
    <property type="match status" value="1"/>
</dbReference>
<dbReference type="PROSITE" id="PS50144">
    <property type="entry name" value="MATH"/>
    <property type="match status" value="1"/>
</dbReference>
<dbReference type="Pfam" id="PF00151">
    <property type="entry name" value="Lipase"/>
    <property type="match status" value="1"/>
</dbReference>
<dbReference type="SUPFAM" id="SSF49599">
    <property type="entry name" value="TRAF domain-like"/>
    <property type="match status" value="1"/>
</dbReference>
<comment type="caution">
    <text evidence="6">The sequence shown here is derived from an EMBL/GenBank/DDBJ whole genome shotgun (WGS) entry which is preliminary data.</text>
</comment>
<feature type="domain" description="MATH" evidence="5">
    <location>
        <begin position="12"/>
        <end position="137"/>
    </location>
</feature>
<reference evidence="6 7" key="1">
    <citation type="journal article" date="2022" name="Nat. Ecol. Evol.">
        <title>A masculinizing supergene underlies an exaggerated male reproductive morph in a spider.</title>
        <authorList>
            <person name="Hendrickx F."/>
            <person name="De Corte Z."/>
            <person name="Sonet G."/>
            <person name="Van Belleghem S.M."/>
            <person name="Kostlbacher S."/>
            <person name="Vangestel C."/>
        </authorList>
    </citation>
    <scope>NUCLEOTIDE SEQUENCE [LARGE SCALE GENOMIC DNA]</scope>
    <source>
        <strain evidence="6">W744_W776</strain>
    </source>
</reference>
<gene>
    <name evidence="6" type="ORF">JTE90_024610</name>
</gene>
<comment type="subcellular location">
    <subcellularLocation>
        <location evidence="1">Secreted</location>
    </subcellularLocation>
</comment>
<accession>A0AAV6UFA9</accession>
<dbReference type="EMBL" id="JAFNEN010000443">
    <property type="protein sequence ID" value="KAG8182867.1"/>
    <property type="molecule type" value="Genomic_DNA"/>
</dbReference>